<dbReference type="SMART" id="SM00990">
    <property type="entry name" value="VRR_NUC"/>
    <property type="match status" value="1"/>
</dbReference>
<evidence type="ECO:0000313" key="5">
    <source>
        <dbReference type="EMBL" id="MEC1177636.1"/>
    </source>
</evidence>
<comment type="cofactor">
    <cofactor evidence="1">
        <name>Mg(2+)</name>
        <dbReference type="ChEBI" id="CHEBI:18420"/>
    </cofactor>
</comment>
<dbReference type="InterPro" id="IPR014883">
    <property type="entry name" value="VRR_NUC"/>
</dbReference>
<evidence type="ECO:0000256" key="2">
    <source>
        <dbReference type="ARBA" id="ARBA00022722"/>
    </source>
</evidence>
<comment type="caution">
    <text evidence="5">The sequence shown here is derived from an EMBL/GenBank/DDBJ whole genome shotgun (WGS) entry which is preliminary data.</text>
</comment>
<keyword evidence="6" id="KW-1185">Reference proteome</keyword>
<gene>
    <name evidence="5" type="ORF">P9B03_03995</name>
</gene>
<evidence type="ECO:0000259" key="4">
    <source>
        <dbReference type="SMART" id="SM00990"/>
    </source>
</evidence>
<dbReference type="GO" id="GO:0004518">
    <property type="term" value="F:nuclease activity"/>
    <property type="evidence" value="ECO:0007669"/>
    <property type="project" value="UniProtKB-KW"/>
</dbReference>
<organism evidence="5 6">
    <name type="scientific">Metasolibacillus meyeri</name>
    <dbReference type="NCBI Taxonomy" id="1071052"/>
    <lineage>
        <taxon>Bacteria</taxon>
        <taxon>Bacillati</taxon>
        <taxon>Bacillota</taxon>
        <taxon>Bacilli</taxon>
        <taxon>Bacillales</taxon>
        <taxon>Caryophanaceae</taxon>
        <taxon>Metasolibacillus</taxon>
    </lineage>
</organism>
<accession>A0AAW9NME9</accession>
<dbReference type="EMBL" id="JARSFG010000005">
    <property type="protein sequence ID" value="MEC1177636.1"/>
    <property type="molecule type" value="Genomic_DNA"/>
</dbReference>
<evidence type="ECO:0000313" key="6">
    <source>
        <dbReference type="Proteomes" id="UP001344888"/>
    </source>
</evidence>
<feature type="domain" description="VRR-NUC" evidence="4">
    <location>
        <begin position="4"/>
        <end position="84"/>
    </location>
</feature>
<name>A0AAW9NME9_9BACL</name>
<dbReference type="Proteomes" id="UP001344888">
    <property type="component" value="Unassembled WGS sequence"/>
</dbReference>
<sequence>MKKVSEKTIESYLREEVKKQNGRAYKWESPGNAGVPDRIVLLPNGKTYFVELKAPGKKPTPLQITQHRKLEMLGHKVHVLDSKEAVNEFIREVSQNARLYPL</sequence>
<dbReference type="RefSeq" id="WP_326122067.1">
    <property type="nucleotide sequence ID" value="NZ_JARSFG010000005.1"/>
</dbReference>
<dbReference type="GO" id="GO:0003676">
    <property type="term" value="F:nucleic acid binding"/>
    <property type="evidence" value="ECO:0007669"/>
    <property type="project" value="InterPro"/>
</dbReference>
<evidence type="ECO:0000256" key="1">
    <source>
        <dbReference type="ARBA" id="ARBA00001946"/>
    </source>
</evidence>
<protein>
    <submittedName>
        <fullName evidence="5">VRR-NUC domain-containing protein</fullName>
    </submittedName>
</protein>
<evidence type="ECO:0000256" key="3">
    <source>
        <dbReference type="ARBA" id="ARBA00022801"/>
    </source>
</evidence>
<dbReference type="GO" id="GO:0016788">
    <property type="term" value="F:hydrolase activity, acting on ester bonds"/>
    <property type="evidence" value="ECO:0007669"/>
    <property type="project" value="InterPro"/>
</dbReference>
<proteinExistence type="predicted"/>
<dbReference type="AlphaFoldDB" id="A0AAW9NME9"/>
<dbReference type="Gene3D" id="3.40.1350.10">
    <property type="match status" value="1"/>
</dbReference>
<reference evidence="5 6" key="1">
    <citation type="submission" date="2023-03" db="EMBL/GenBank/DDBJ databases">
        <title>Bacillus Genome Sequencing.</title>
        <authorList>
            <person name="Dunlap C."/>
        </authorList>
    </citation>
    <scope>NUCLEOTIDE SEQUENCE [LARGE SCALE GENOMIC DNA]</scope>
    <source>
        <strain evidence="5 6">B-59205</strain>
    </source>
</reference>
<dbReference type="InterPro" id="IPR011856">
    <property type="entry name" value="tRNA_endonuc-like_dom_sf"/>
</dbReference>
<keyword evidence="2" id="KW-0540">Nuclease</keyword>
<keyword evidence="3" id="KW-0378">Hydrolase</keyword>